<dbReference type="STRING" id="1287681.M7TN04"/>
<evidence type="ECO:0000256" key="5">
    <source>
        <dbReference type="SAM" id="MobiDB-lite"/>
    </source>
</evidence>
<feature type="region of interest" description="Disordered" evidence="5">
    <location>
        <begin position="131"/>
        <end position="178"/>
    </location>
</feature>
<reference evidence="8" key="1">
    <citation type="journal article" date="2013" name="Genome Announc.">
        <title>Draft genome sequence of the grapevine dieback fungus Eutypa lata UCR-EL1.</title>
        <authorList>
            <person name="Blanco-Ulate B."/>
            <person name="Rolshausen P.E."/>
            <person name="Cantu D."/>
        </authorList>
    </citation>
    <scope>NUCLEOTIDE SEQUENCE [LARGE SCALE GENOMIC DNA]</scope>
    <source>
        <strain evidence="8">UCR-EL1</strain>
    </source>
</reference>
<evidence type="ECO:0000256" key="6">
    <source>
        <dbReference type="SAM" id="Phobius"/>
    </source>
</evidence>
<dbReference type="Gene3D" id="1.20.58.340">
    <property type="entry name" value="Magnesium transport protein CorA, transmembrane region"/>
    <property type="match status" value="1"/>
</dbReference>
<dbReference type="GO" id="GO:0015087">
    <property type="term" value="F:cobalt ion transmembrane transporter activity"/>
    <property type="evidence" value="ECO:0007669"/>
    <property type="project" value="TreeGrafter"/>
</dbReference>
<feature type="compositionally biased region" description="Polar residues" evidence="5">
    <location>
        <begin position="142"/>
        <end position="152"/>
    </location>
</feature>
<protein>
    <submittedName>
        <fullName evidence="7">Putative adp-ribosylation factor protein</fullName>
    </submittedName>
</protein>
<feature type="transmembrane region" description="Helical" evidence="6">
    <location>
        <begin position="447"/>
        <end position="466"/>
    </location>
</feature>
<evidence type="ECO:0000256" key="1">
    <source>
        <dbReference type="ARBA" id="ARBA00004651"/>
    </source>
</evidence>
<evidence type="ECO:0000256" key="2">
    <source>
        <dbReference type="ARBA" id="ARBA00022692"/>
    </source>
</evidence>
<evidence type="ECO:0000313" key="8">
    <source>
        <dbReference type="Proteomes" id="UP000012174"/>
    </source>
</evidence>
<dbReference type="SUPFAM" id="SSF144083">
    <property type="entry name" value="Magnesium transport protein CorA, transmembrane region"/>
    <property type="match status" value="1"/>
</dbReference>
<dbReference type="PANTHER" id="PTHR46494:SF1">
    <property type="entry name" value="CORA FAMILY METAL ION TRANSPORTER (EUROFUNG)"/>
    <property type="match status" value="1"/>
</dbReference>
<keyword evidence="2 6" id="KW-0812">Transmembrane</keyword>
<sequence length="546" mass="61203">MAATLPALEQQQPVAVGDVLSKFEDFDAESVFDETEREAGSESCQNFVVEFGSCHARVARDLGPDDFKSILEDDAQRAKYPIRWINIWNTSKQDKAVEVIGEKYDFSERLRALMKMKPSNGAELQAKSSLRQRQAAIGAQKATPTGRVTSAESALERGEKASNTDSNSQPDEPPLKPEHTVLSFHEQPAIETAPSPEEQRQWDVDNLKSMRANMLSVLSQISTHDSSKRDKQPNPLTQSSIRKALQALEAKKAKRSRPIPPKDLTQILAQEGASNLFYYLFEDYAAASPFQEARDTLAELTPIVLQSDSRKMKRKTSEIIPRLHELSKELRELRHLFENYKNLIKKIMVTTKPEGATGDYPWSLGRTSSNLSFPTGPPEAFGEEARVVLAKSAMDRFDRLADRLEWVVLNTIQGHLEEITALSDTYFNLTQQKDSQATAKLNRSATLLAKLSVFFLPISFMTGYFGVEITDLNQYWTSETYWYSFAGIASISFLSLFFFGRMLMFFSDTLDNLGTKTGSLVKAGTQKVTGDFFQQGNSSRATSFVS</sequence>
<dbReference type="GO" id="GO:0050897">
    <property type="term" value="F:cobalt ion binding"/>
    <property type="evidence" value="ECO:0007669"/>
    <property type="project" value="TreeGrafter"/>
</dbReference>
<organism evidence="7 8">
    <name type="scientific">Eutypa lata (strain UCR-EL1)</name>
    <name type="common">Grapevine dieback disease fungus</name>
    <name type="synonym">Eutypa armeniacae</name>
    <dbReference type="NCBI Taxonomy" id="1287681"/>
    <lineage>
        <taxon>Eukaryota</taxon>
        <taxon>Fungi</taxon>
        <taxon>Dikarya</taxon>
        <taxon>Ascomycota</taxon>
        <taxon>Pezizomycotina</taxon>
        <taxon>Sordariomycetes</taxon>
        <taxon>Xylariomycetidae</taxon>
        <taxon>Xylariales</taxon>
        <taxon>Diatrypaceae</taxon>
        <taxon>Eutypa</taxon>
    </lineage>
</organism>
<dbReference type="HOGENOM" id="CLU_015417_2_0_1"/>
<proteinExistence type="predicted"/>
<name>M7TN04_EUTLA</name>
<gene>
    <name evidence="7" type="ORF">UCREL1_1673</name>
</gene>
<dbReference type="EMBL" id="KB705657">
    <property type="protein sequence ID" value="EMR71296.1"/>
    <property type="molecule type" value="Genomic_DNA"/>
</dbReference>
<dbReference type="InterPro" id="IPR045863">
    <property type="entry name" value="CorA_TM1_TM2"/>
</dbReference>
<dbReference type="PANTHER" id="PTHR46494">
    <property type="entry name" value="CORA FAMILY METAL ION TRANSPORTER (EUROFUNG)"/>
    <property type="match status" value="1"/>
</dbReference>
<dbReference type="AlphaFoldDB" id="M7TN04"/>
<evidence type="ECO:0000313" key="7">
    <source>
        <dbReference type="EMBL" id="EMR71296.1"/>
    </source>
</evidence>
<evidence type="ECO:0000256" key="3">
    <source>
        <dbReference type="ARBA" id="ARBA00022989"/>
    </source>
</evidence>
<dbReference type="GO" id="GO:0005886">
    <property type="term" value="C:plasma membrane"/>
    <property type="evidence" value="ECO:0007669"/>
    <property type="project" value="UniProtKB-SubCell"/>
</dbReference>
<dbReference type="eggNOG" id="ENOG502S0UJ">
    <property type="taxonomic scope" value="Eukaryota"/>
</dbReference>
<keyword evidence="4 6" id="KW-0472">Membrane</keyword>
<comment type="subcellular location">
    <subcellularLocation>
        <location evidence="1">Cell membrane</location>
        <topology evidence="1">Multi-pass membrane protein</topology>
    </subcellularLocation>
</comment>
<dbReference type="InterPro" id="IPR002523">
    <property type="entry name" value="MgTranspt_CorA/ZnTranspt_ZntB"/>
</dbReference>
<accession>M7TN04</accession>
<dbReference type="Proteomes" id="UP000012174">
    <property type="component" value="Unassembled WGS sequence"/>
</dbReference>
<keyword evidence="3 6" id="KW-1133">Transmembrane helix</keyword>
<dbReference type="GO" id="GO:0000287">
    <property type="term" value="F:magnesium ion binding"/>
    <property type="evidence" value="ECO:0007669"/>
    <property type="project" value="TreeGrafter"/>
</dbReference>
<dbReference type="OrthoDB" id="5430812at2759"/>
<dbReference type="GO" id="GO:0015095">
    <property type="term" value="F:magnesium ion transmembrane transporter activity"/>
    <property type="evidence" value="ECO:0007669"/>
    <property type="project" value="TreeGrafter"/>
</dbReference>
<dbReference type="Pfam" id="PF01544">
    <property type="entry name" value="CorA"/>
    <property type="match status" value="1"/>
</dbReference>
<evidence type="ECO:0000256" key="4">
    <source>
        <dbReference type="ARBA" id="ARBA00023136"/>
    </source>
</evidence>
<dbReference type="OMA" id="FGTRWIN"/>
<keyword evidence="8" id="KW-1185">Reference proteome</keyword>
<feature type="transmembrane region" description="Helical" evidence="6">
    <location>
        <begin position="481"/>
        <end position="499"/>
    </location>
</feature>
<dbReference type="KEGG" id="ela:UCREL1_1673"/>